<proteinExistence type="inferred from homology"/>
<dbReference type="Proteomes" id="UP001140011">
    <property type="component" value="Unassembled WGS sequence"/>
</dbReference>
<dbReference type="InterPro" id="IPR018609">
    <property type="entry name" value="Bud13"/>
</dbReference>
<evidence type="ECO:0000256" key="1">
    <source>
        <dbReference type="ARBA" id="ARBA00011069"/>
    </source>
</evidence>
<feature type="region of interest" description="Disordered" evidence="2">
    <location>
        <begin position="339"/>
        <end position="369"/>
    </location>
</feature>
<comment type="caution">
    <text evidence="3">The sequence shown here is derived from an EMBL/GenBank/DDBJ whole genome shotgun (WGS) entry which is preliminary data.</text>
</comment>
<evidence type="ECO:0000313" key="3">
    <source>
        <dbReference type="EMBL" id="KAJ2756294.1"/>
    </source>
</evidence>
<feature type="region of interest" description="Disordered" evidence="2">
    <location>
        <begin position="1"/>
        <end position="254"/>
    </location>
</feature>
<accession>A0A9W8LBP6</accession>
<name>A0A9W8LBP6_9FUNG</name>
<keyword evidence="4" id="KW-1185">Reference proteome</keyword>
<evidence type="ECO:0000313" key="4">
    <source>
        <dbReference type="Proteomes" id="UP001140011"/>
    </source>
</evidence>
<feature type="compositionally biased region" description="Basic and acidic residues" evidence="2">
    <location>
        <begin position="339"/>
        <end position="349"/>
    </location>
</feature>
<dbReference type="PANTHER" id="PTHR31809">
    <property type="entry name" value="BUD13 HOMOLOG"/>
    <property type="match status" value="1"/>
</dbReference>
<dbReference type="GO" id="GO:0005684">
    <property type="term" value="C:U2-type spliceosomal complex"/>
    <property type="evidence" value="ECO:0007669"/>
    <property type="project" value="TreeGrafter"/>
</dbReference>
<feature type="compositionally biased region" description="Basic and acidic residues" evidence="2">
    <location>
        <begin position="1"/>
        <end position="16"/>
    </location>
</feature>
<dbReference type="InterPro" id="IPR051112">
    <property type="entry name" value="CWC26_splicing_factor"/>
</dbReference>
<dbReference type="GO" id="GO:0070274">
    <property type="term" value="C:RES complex"/>
    <property type="evidence" value="ECO:0007669"/>
    <property type="project" value="TreeGrafter"/>
</dbReference>
<dbReference type="AlphaFoldDB" id="A0A9W8LBP6"/>
<reference evidence="3" key="1">
    <citation type="submission" date="2022-07" db="EMBL/GenBank/DDBJ databases">
        <title>Phylogenomic reconstructions and comparative analyses of Kickxellomycotina fungi.</title>
        <authorList>
            <person name="Reynolds N.K."/>
            <person name="Stajich J.E."/>
            <person name="Barry K."/>
            <person name="Grigoriev I.V."/>
            <person name="Crous P."/>
            <person name="Smith M.E."/>
        </authorList>
    </citation>
    <scope>NUCLEOTIDE SEQUENCE</scope>
    <source>
        <strain evidence="3">BCRC 34297</strain>
    </source>
</reference>
<comment type="similarity">
    <text evidence="1">Belongs to the CWC26 family.</text>
</comment>
<dbReference type="Pfam" id="PF09736">
    <property type="entry name" value="Bud13"/>
    <property type="match status" value="1"/>
</dbReference>
<feature type="compositionally biased region" description="Basic and acidic residues" evidence="2">
    <location>
        <begin position="187"/>
        <end position="254"/>
    </location>
</feature>
<feature type="compositionally biased region" description="Basic residues" evidence="2">
    <location>
        <begin position="17"/>
        <end position="27"/>
    </location>
</feature>
<dbReference type="PANTHER" id="PTHR31809:SF0">
    <property type="entry name" value="BUD13 HOMOLOG"/>
    <property type="match status" value="1"/>
</dbReference>
<dbReference type="OrthoDB" id="6022at2759"/>
<evidence type="ECO:0000256" key="2">
    <source>
        <dbReference type="SAM" id="MobiDB-lite"/>
    </source>
</evidence>
<feature type="compositionally biased region" description="Basic and acidic residues" evidence="2">
    <location>
        <begin position="55"/>
        <end position="67"/>
    </location>
</feature>
<dbReference type="EMBL" id="JANBUH010000030">
    <property type="protein sequence ID" value="KAJ2756294.1"/>
    <property type="molecule type" value="Genomic_DNA"/>
</dbReference>
<sequence>MALDDYLAKHYGDVPKKERKSKSKADKRHAQAANKYGMSIIDDNEDDWGASTSDTHSRSKSKEEELKPAAAPRFKPTESSWRTVRPAKSGPLDDILGHANAPGEDAFDIDEDERPAIAEGAELVAEYALQRQKEDDERRERRRERQKAKLEAAAAAVDSSKASHVSEKERSPSPEPMRYGLQTASVIKEDADRAQERYLRKLRETGDDKSGRGAETIYRDAKTGKKLDIDQVRKEETESRQDQERRRQMQKEWNKGLVQQREKLEELQLIEQIRAAGGNLDNSRERDSEQRAKEHWNDPALKFLENKKTSKTEYPQYAGYAPPNRFGIRPGYRWDGVDRSNGFEKDSFKRQASASARKTEEYSHSVADW</sequence>
<gene>
    <name evidence="3" type="primary">CWC26</name>
    <name evidence="3" type="ORF">GGI19_000952</name>
</gene>
<dbReference type="GO" id="GO:0003723">
    <property type="term" value="F:RNA binding"/>
    <property type="evidence" value="ECO:0007669"/>
    <property type="project" value="TreeGrafter"/>
</dbReference>
<organism evidence="3 4">
    <name type="scientific">Coemansia pectinata</name>
    <dbReference type="NCBI Taxonomy" id="1052879"/>
    <lineage>
        <taxon>Eukaryota</taxon>
        <taxon>Fungi</taxon>
        <taxon>Fungi incertae sedis</taxon>
        <taxon>Zoopagomycota</taxon>
        <taxon>Kickxellomycotina</taxon>
        <taxon>Kickxellomycetes</taxon>
        <taxon>Kickxellales</taxon>
        <taxon>Kickxellaceae</taxon>
        <taxon>Coemansia</taxon>
    </lineage>
</organism>
<protein>
    <submittedName>
        <fullName evidence="3">Pre-mRNA-splicing factor cwc26</fullName>
    </submittedName>
</protein>
<dbReference type="GO" id="GO:0000398">
    <property type="term" value="P:mRNA splicing, via spliceosome"/>
    <property type="evidence" value="ECO:0007669"/>
    <property type="project" value="TreeGrafter"/>
</dbReference>